<dbReference type="Gene3D" id="3.30.1380.10">
    <property type="match status" value="1"/>
</dbReference>
<name>A0A2A9FAB5_9PSEU</name>
<evidence type="ECO:0000259" key="3">
    <source>
        <dbReference type="Pfam" id="PF13539"/>
    </source>
</evidence>
<gene>
    <name evidence="4" type="ORF">ATK36_3182</name>
</gene>
<dbReference type="RefSeq" id="WP_170069753.1">
    <property type="nucleotide sequence ID" value="NZ_JBIAKZ010000002.1"/>
</dbReference>
<organism evidence="4 5">
    <name type="scientific">Amycolatopsis sulphurea</name>
    <dbReference type="NCBI Taxonomy" id="76022"/>
    <lineage>
        <taxon>Bacteria</taxon>
        <taxon>Bacillati</taxon>
        <taxon>Actinomycetota</taxon>
        <taxon>Actinomycetes</taxon>
        <taxon>Pseudonocardiales</taxon>
        <taxon>Pseudonocardiaceae</taxon>
        <taxon>Amycolatopsis</taxon>
    </lineage>
</organism>
<dbReference type="EMBL" id="PDJK01000002">
    <property type="protein sequence ID" value="PFG48108.1"/>
    <property type="molecule type" value="Genomic_DNA"/>
</dbReference>
<dbReference type="Proteomes" id="UP000243542">
    <property type="component" value="Unassembled WGS sequence"/>
</dbReference>
<dbReference type="InterPro" id="IPR009045">
    <property type="entry name" value="Zn_M74/Hedgehog-like"/>
</dbReference>
<keyword evidence="4" id="KW-0378">Hydrolase</keyword>
<dbReference type="PANTHER" id="PTHR41533:SF1">
    <property type="entry name" value="L,D-TRANSPEPTIDASE YCBB-RELATED"/>
    <property type="match status" value="1"/>
</dbReference>
<evidence type="ECO:0000313" key="5">
    <source>
        <dbReference type="Proteomes" id="UP000243542"/>
    </source>
</evidence>
<dbReference type="GO" id="GO:0008233">
    <property type="term" value="F:peptidase activity"/>
    <property type="evidence" value="ECO:0007669"/>
    <property type="project" value="InterPro"/>
</dbReference>
<feature type="domain" description="Peptidase M15C" evidence="3">
    <location>
        <begin position="67"/>
        <end position="131"/>
    </location>
</feature>
<reference evidence="4 5" key="1">
    <citation type="submission" date="2017-10" db="EMBL/GenBank/DDBJ databases">
        <title>Sequencing the genomes of 1000 actinobacteria strains.</title>
        <authorList>
            <person name="Klenk H.-P."/>
        </authorList>
    </citation>
    <scope>NUCLEOTIDE SEQUENCE [LARGE SCALE GENOMIC DNA]</scope>
    <source>
        <strain evidence="4 5">DSM 46092</strain>
    </source>
</reference>
<sequence>MAVSQNGWPVDPARRSRTVPGTNVRVVVADGPAGDVLVWVLAQFDRRVEDLDAGADDWGYANRPIRGSTITSNHASATAVDANATRHPLGKRGTFTAGQVAEIHRILSEVDNVVRWGGDYTGRRDEMHFEINASYARVAAVAARLNGGTPAPPAPGSGGHATVKRGSAGADVALVQRYLGLKADGIFGADTEAAVKRYQSAQHLTADGIVGPATWARIAAGLGGSVPGTGGGGPAPAQPGTTLKRGSQGPAVTALQRRLNAWYPAYSHLTADGVYGVGTESVVKEFQRRAGLTADGIAGPRTLAALKL</sequence>
<dbReference type="SUPFAM" id="SSF47090">
    <property type="entry name" value="PGBD-like"/>
    <property type="match status" value="2"/>
</dbReference>
<dbReference type="Gene3D" id="1.10.101.10">
    <property type="entry name" value="PGBD-like superfamily/PGBD"/>
    <property type="match status" value="2"/>
</dbReference>
<evidence type="ECO:0000313" key="4">
    <source>
        <dbReference type="EMBL" id="PFG48108.1"/>
    </source>
</evidence>
<feature type="domain" description="Peptidoglycan binding-like" evidence="2">
    <location>
        <begin position="178"/>
        <end position="217"/>
    </location>
</feature>
<feature type="region of interest" description="Disordered" evidence="1">
    <location>
        <begin position="228"/>
        <end position="247"/>
    </location>
</feature>
<dbReference type="InterPro" id="IPR052905">
    <property type="entry name" value="LD-transpeptidase_YkuD-like"/>
</dbReference>
<protein>
    <submittedName>
        <fullName evidence="4">Peptidoglycan hydrolase-like protein with peptidoglycan-binding domain</fullName>
    </submittedName>
</protein>
<evidence type="ECO:0000256" key="1">
    <source>
        <dbReference type="SAM" id="MobiDB-lite"/>
    </source>
</evidence>
<dbReference type="SUPFAM" id="SSF55166">
    <property type="entry name" value="Hedgehog/DD-peptidase"/>
    <property type="match status" value="1"/>
</dbReference>
<accession>A0A2A9FAB5</accession>
<keyword evidence="5" id="KW-1185">Reference proteome</keyword>
<feature type="domain" description="Peptidoglycan binding-like" evidence="2">
    <location>
        <begin position="248"/>
        <end position="306"/>
    </location>
</feature>
<dbReference type="AlphaFoldDB" id="A0A2A9FAB5"/>
<dbReference type="InterPro" id="IPR039561">
    <property type="entry name" value="Peptidase_M15C"/>
</dbReference>
<proteinExistence type="predicted"/>
<dbReference type="InterPro" id="IPR002477">
    <property type="entry name" value="Peptidoglycan-bd-like"/>
</dbReference>
<dbReference type="Pfam" id="PF13539">
    <property type="entry name" value="Peptidase_M15_4"/>
    <property type="match status" value="1"/>
</dbReference>
<comment type="caution">
    <text evidence="4">The sequence shown here is derived from an EMBL/GenBank/DDBJ whole genome shotgun (WGS) entry which is preliminary data.</text>
</comment>
<dbReference type="InterPro" id="IPR036365">
    <property type="entry name" value="PGBD-like_sf"/>
</dbReference>
<evidence type="ECO:0000259" key="2">
    <source>
        <dbReference type="Pfam" id="PF01471"/>
    </source>
</evidence>
<dbReference type="Pfam" id="PF01471">
    <property type="entry name" value="PG_binding_1"/>
    <property type="match status" value="2"/>
</dbReference>
<dbReference type="InterPro" id="IPR036366">
    <property type="entry name" value="PGBDSf"/>
</dbReference>
<dbReference type="PANTHER" id="PTHR41533">
    <property type="entry name" value="L,D-TRANSPEPTIDASE HI_1667-RELATED"/>
    <property type="match status" value="1"/>
</dbReference>